<dbReference type="RefSeq" id="WP_170829703.1">
    <property type="nucleotide sequence ID" value="NZ_FMZB01000008.1"/>
</dbReference>
<protein>
    <recommendedName>
        <fullName evidence="3">Phr family secreted Rap phosphatase inhibitor</fullName>
    </recommendedName>
</protein>
<proteinExistence type="predicted"/>
<accession>A0A1G6T6I5</accession>
<dbReference type="EMBL" id="FMZB01000008">
    <property type="protein sequence ID" value="SDD24710.1"/>
    <property type="molecule type" value="Genomic_DNA"/>
</dbReference>
<dbReference type="AlphaFoldDB" id="A0A1G6T6I5"/>
<keyword evidence="2" id="KW-1185">Reference proteome</keyword>
<reference evidence="2" key="1">
    <citation type="submission" date="2016-10" db="EMBL/GenBank/DDBJ databases">
        <authorList>
            <person name="Varghese N."/>
            <person name="Submissions S."/>
        </authorList>
    </citation>
    <scope>NUCLEOTIDE SEQUENCE [LARGE SCALE GENOMIC DNA]</scope>
    <source>
        <strain evidence="2">DSM 21620</strain>
    </source>
</reference>
<dbReference type="Proteomes" id="UP000198666">
    <property type="component" value="Unassembled WGS sequence"/>
</dbReference>
<organism evidence="1 2">
    <name type="scientific">Terribacillus halophilus</name>
    <dbReference type="NCBI Taxonomy" id="361279"/>
    <lineage>
        <taxon>Bacteria</taxon>
        <taxon>Bacillati</taxon>
        <taxon>Bacillota</taxon>
        <taxon>Bacilli</taxon>
        <taxon>Bacillales</taxon>
        <taxon>Bacillaceae</taxon>
        <taxon>Terribacillus</taxon>
    </lineage>
</organism>
<evidence type="ECO:0000313" key="1">
    <source>
        <dbReference type="EMBL" id="SDD24710.1"/>
    </source>
</evidence>
<name>A0A1G6T6I5_9BACI</name>
<gene>
    <name evidence="1" type="ORF">SAMN05421663_10868</name>
</gene>
<evidence type="ECO:0008006" key="3">
    <source>
        <dbReference type="Google" id="ProtNLM"/>
    </source>
</evidence>
<evidence type="ECO:0000313" key="2">
    <source>
        <dbReference type="Proteomes" id="UP000198666"/>
    </source>
</evidence>
<sequence length="47" mass="4964">MKKIVYSLVLVGVIVVSGLLGFANQDSTSEKQTDLGSAVLSLNILNK</sequence>